<dbReference type="EMBL" id="JAAEDM010000001">
    <property type="protein sequence ID" value="MBR0669617.1"/>
    <property type="molecule type" value="Genomic_DNA"/>
</dbReference>
<keyword evidence="1" id="KW-0813">Transport</keyword>
<reference evidence="5" key="2">
    <citation type="journal article" date="2021" name="Syst. Appl. Microbiol.">
        <title>Roseomonas hellenica sp. nov., isolated from roots of wild-growing Alkanna tinctoria.</title>
        <authorList>
            <person name="Rat A."/>
            <person name="Naranjo H.D."/>
            <person name="Lebbe L."/>
            <person name="Cnockaert M."/>
            <person name="Krigas N."/>
            <person name="Grigoriadou K."/>
            <person name="Maloupa E."/>
            <person name="Willems A."/>
        </authorList>
    </citation>
    <scope>NUCLEOTIDE SEQUENCE</scope>
    <source>
        <strain evidence="5">LMG 31231</strain>
    </source>
</reference>
<dbReference type="GO" id="GO:0016887">
    <property type="term" value="F:ATP hydrolysis activity"/>
    <property type="evidence" value="ECO:0007669"/>
    <property type="project" value="InterPro"/>
</dbReference>
<dbReference type="PROSITE" id="PS50893">
    <property type="entry name" value="ABC_TRANSPORTER_2"/>
    <property type="match status" value="1"/>
</dbReference>
<dbReference type="Pfam" id="PF00005">
    <property type="entry name" value="ABC_tran"/>
    <property type="match status" value="1"/>
</dbReference>
<reference evidence="5" key="1">
    <citation type="submission" date="2020-01" db="EMBL/GenBank/DDBJ databases">
        <authorList>
            <person name="Rat A."/>
        </authorList>
    </citation>
    <scope>NUCLEOTIDE SEQUENCE</scope>
    <source>
        <strain evidence="5">LMG 31231</strain>
    </source>
</reference>
<sequence length="259" mass="27451">MSAAALKIESLGIRFGGLLALDEVSIDIAPRSIHAVIGPNGAGKSTLVNLVTGIYAPTTGRVILDGEVLTGLPTHRIAARGVARTFQNTELFTELSARENVLIGLHRHLGYGLLASTLRLPSFYRAERDAARRADELLALVGLEAQGGTAAGDLALGQQRRLELARALAVGPRLLLLDEPAAGLRAAEAEGLSSVLLRLRDELGLTLLLIDHVMRVVMGVSERITVLNYGRKLAEGTPEEVRRNPDVIAAYLGGSPHGA</sequence>
<dbReference type="InterPro" id="IPR003593">
    <property type="entry name" value="AAA+_ATPase"/>
</dbReference>
<dbReference type="Gene3D" id="3.40.50.300">
    <property type="entry name" value="P-loop containing nucleotide triphosphate hydrolases"/>
    <property type="match status" value="1"/>
</dbReference>
<dbReference type="GO" id="GO:1903805">
    <property type="term" value="P:L-valine import across plasma membrane"/>
    <property type="evidence" value="ECO:0007669"/>
    <property type="project" value="TreeGrafter"/>
</dbReference>
<accession>A0A9X9WR38</accession>
<dbReference type="GO" id="GO:0015808">
    <property type="term" value="P:L-alanine transport"/>
    <property type="evidence" value="ECO:0007669"/>
    <property type="project" value="TreeGrafter"/>
</dbReference>
<comment type="caution">
    <text evidence="5">The sequence shown here is derived from an EMBL/GenBank/DDBJ whole genome shotgun (WGS) entry which is preliminary data.</text>
</comment>
<dbReference type="GO" id="GO:0042941">
    <property type="term" value="P:D-alanine transmembrane transport"/>
    <property type="evidence" value="ECO:0007669"/>
    <property type="project" value="TreeGrafter"/>
</dbReference>
<name>A0A9X9WR38_9PROT</name>
<protein>
    <submittedName>
        <fullName evidence="5">ABC transporter ATP-binding protein</fullName>
    </submittedName>
</protein>
<dbReference type="FunFam" id="3.40.50.300:FF:000421">
    <property type="entry name" value="Branched-chain amino acid ABC transporter ATP-binding protein"/>
    <property type="match status" value="1"/>
</dbReference>
<evidence type="ECO:0000256" key="2">
    <source>
        <dbReference type="ARBA" id="ARBA00022741"/>
    </source>
</evidence>
<dbReference type="Proteomes" id="UP001138751">
    <property type="component" value="Unassembled WGS sequence"/>
</dbReference>
<dbReference type="SUPFAM" id="SSF52540">
    <property type="entry name" value="P-loop containing nucleoside triphosphate hydrolases"/>
    <property type="match status" value="1"/>
</dbReference>
<dbReference type="InterPro" id="IPR032823">
    <property type="entry name" value="BCA_ABC_TP_C"/>
</dbReference>
<dbReference type="InterPro" id="IPR017871">
    <property type="entry name" value="ABC_transporter-like_CS"/>
</dbReference>
<dbReference type="GO" id="GO:0015188">
    <property type="term" value="F:L-isoleucine transmembrane transporter activity"/>
    <property type="evidence" value="ECO:0007669"/>
    <property type="project" value="TreeGrafter"/>
</dbReference>
<dbReference type="InterPro" id="IPR051120">
    <property type="entry name" value="ABC_AA/LPS_Transport"/>
</dbReference>
<dbReference type="GO" id="GO:0005524">
    <property type="term" value="F:ATP binding"/>
    <property type="evidence" value="ECO:0007669"/>
    <property type="project" value="UniProtKB-KW"/>
</dbReference>
<keyword evidence="6" id="KW-1185">Reference proteome</keyword>
<dbReference type="InterPro" id="IPR027417">
    <property type="entry name" value="P-loop_NTPase"/>
</dbReference>
<proteinExistence type="predicted"/>
<dbReference type="PANTHER" id="PTHR45772">
    <property type="entry name" value="CONSERVED COMPONENT OF ABC TRANSPORTER FOR NATURAL AMINO ACIDS-RELATED"/>
    <property type="match status" value="1"/>
</dbReference>
<dbReference type="GO" id="GO:0015192">
    <property type="term" value="F:L-phenylalanine transmembrane transporter activity"/>
    <property type="evidence" value="ECO:0007669"/>
    <property type="project" value="TreeGrafter"/>
</dbReference>
<dbReference type="GO" id="GO:0005886">
    <property type="term" value="C:plasma membrane"/>
    <property type="evidence" value="ECO:0007669"/>
    <property type="project" value="TreeGrafter"/>
</dbReference>
<gene>
    <name evidence="5" type="ORF">GXW76_00405</name>
</gene>
<dbReference type="AlphaFoldDB" id="A0A9X9WR38"/>
<feature type="domain" description="ABC transporter" evidence="4">
    <location>
        <begin position="6"/>
        <end position="254"/>
    </location>
</feature>
<dbReference type="GO" id="GO:0005304">
    <property type="term" value="F:L-valine transmembrane transporter activity"/>
    <property type="evidence" value="ECO:0007669"/>
    <property type="project" value="TreeGrafter"/>
</dbReference>
<dbReference type="GO" id="GO:1903806">
    <property type="term" value="P:L-isoleucine import across plasma membrane"/>
    <property type="evidence" value="ECO:0007669"/>
    <property type="project" value="TreeGrafter"/>
</dbReference>
<dbReference type="InterPro" id="IPR003439">
    <property type="entry name" value="ABC_transporter-like_ATP-bd"/>
</dbReference>
<dbReference type="Pfam" id="PF12399">
    <property type="entry name" value="BCA_ABC_TP_C"/>
    <property type="match status" value="1"/>
</dbReference>
<dbReference type="SMART" id="SM00382">
    <property type="entry name" value="AAA"/>
    <property type="match status" value="1"/>
</dbReference>
<evidence type="ECO:0000256" key="3">
    <source>
        <dbReference type="ARBA" id="ARBA00022840"/>
    </source>
</evidence>
<organism evidence="5 6">
    <name type="scientific">Neoroseomonas soli</name>
    <dbReference type="NCBI Taxonomy" id="1081025"/>
    <lineage>
        <taxon>Bacteria</taxon>
        <taxon>Pseudomonadati</taxon>
        <taxon>Pseudomonadota</taxon>
        <taxon>Alphaproteobacteria</taxon>
        <taxon>Acetobacterales</taxon>
        <taxon>Acetobacteraceae</taxon>
        <taxon>Neoroseomonas</taxon>
    </lineage>
</organism>
<evidence type="ECO:0000256" key="1">
    <source>
        <dbReference type="ARBA" id="ARBA00022448"/>
    </source>
</evidence>
<evidence type="ECO:0000259" key="4">
    <source>
        <dbReference type="PROSITE" id="PS50893"/>
    </source>
</evidence>
<dbReference type="PANTHER" id="PTHR45772:SF7">
    <property type="entry name" value="AMINO ACID ABC TRANSPORTER ATP-BINDING PROTEIN"/>
    <property type="match status" value="1"/>
</dbReference>
<dbReference type="RefSeq" id="WP_211859936.1">
    <property type="nucleotide sequence ID" value="NZ_JAAEDM010000001.1"/>
</dbReference>
<keyword evidence="3 5" id="KW-0067">ATP-binding</keyword>
<evidence type="ECO:0000313" key="6">
    <source>
        <dbReference type="Proteomes" id="UP001138751"/>
    </source>
</evidence>
<keyword evidence="2" id="KW-0547">Nucleotide-binding</keyword>
<dbReference type="CDD" id="cd03219">
    <property type="entry name" value="ABC_Mj1267_LivG_branched"/>
    <property type="match status" value="1"/>
</dbReference>
<dbReference type="PROSITE" id="PS00211">
    <property type="entry name" value="ABC_TRANSPORTER_1"/>
    <property type="match status" value="1"/>
</dbReference>
<evidence type="ECO:0000313" key="5">
    <source>
        <dbReference type="EMBL" id="MBR0669617.1"/>
    </source>
</evidence>